<dbReference type="PANTHER" id="PTHR21503">
    <property type="entry name" value="F-BOX-CONTAINING HYPOTHETICAL PROTEIN C.ELEGANS"/>
    <property type="match status" value="1"/>
</dbReference>
<gene>
    <name evidence="1" type="ORF">CAEBREN_11128</name>
</gene>
<sequence>MSYPFFRFPQLVRSDILKQMSVLESFSIATLSARSRAAVRISNSSQRFELIIKVGEKSVISRSKGFRSYDDDVLTILFKSNDEKKTEFQYQQWKLFSQDSVPVEVEKIEKFGHTLITFWDDALAITEEIPKYLFGTFKKLSITLDLGSADLESFYKMFSFVKDLKLELKHVLVGSYANTKDEVVETVLHECRAIEQFSIVGGVSENFYYDLHTRQPFNFKYIHIERPQWVTKDHMIKLFLTCERVRLEEREFEVSEIRDIINEWVDGCRLKHFEVYGKDEHYQHDFVLRLSNTFNDKIPVPRAKVYNPERNIHEDIMFPTDSCFLITRTDGSNGIIYEREKVLFLTTDFEMGTDELNANR</sequence>
<dbReference type="InParanoid" id="G0NKR4"/>
<reference evidence="2" key="1">
    <citation type="submission" date="2011-07" db="EMBL/GenBank/DDBJ databases">
        <authorList>
            <consortium name="Caenorhabditis brenneri Sequencing and Analysis Consortium"/>
            <person name="Wilson R.K."/>
        </authorList>
    </citation>
    <scope>NUCLEOTIDE SEQUENCE [LARGE SCALE GENOMIC DNA]</scope>
    <source>
        <strain evidence="2">PB2801</strain>
    </source>
</reference>
<dbReference type="Proteomes" id="UP000008068">
    <property type="component" value="Unassembled WGS sequence"/>
</dbReference>
<dbReference type="AlphaFoldDB" id="G0NKR4"/>
<dbReference type="EMBL" id="GL379902">
    <property type="protein sequence ID" value="EGT33086.1"/>
    <property type="molecule type" value="Genomic_DNA"/>
</dbReference>
<keyword evidence="2" id="KW-1185">Reference proteome</keyword>
<evidence type="ECO:0000313" key="1">
    <source>
        <dbReference type="EMBL" id="EGT33086.1"/>
    </source>
</evidence>
<dbReference type="HOGENOM" id="CLU_061036_0_0_1"/>
<dbReference type="OrthoDB" id="5910818at2759"/>
<proteinExistence type="predicted"/>
<organism evidence="2">
    <name type="scientific">Caenorhabditis brenneri</name>
    <name type="common">Nematode worm</name>
    <dbReference type="NCBI Taxonomy" id="135651"/>
    <lineage>
        <taxon>Eukaryota</taxon>
        <taxon>Metazoa</taxon>
        <taxon>Ecdysozoa</taxon>
        <taxon>Nematoda</taxon>
        <taxon>Chromadorea</taxon>
        <taxon>Rhabditida</taxon>
        <taxon>Rhabditina</taxon>
        <taxon>Rhabditomorpha</taxon>
        <taxon>Rhabditoidea</taxon>
        <taxon>Rhabditidae</taxon>
        <taxon>Peloderinae</taxon>
        <taxon>Caenorhabditis</taxon>
    </lineage>
</organism>
<evidence type="ECO:0000313" key="2">
    <source>
        <dbReference type="Proteomes" id="UP000008068"/>
    </source>
</evidence>
<protein>
    <recommendedName>
        <fullName evidence="3">F-box domain-containing protein</fullName>
    </recommendedName>
</protein>
<dbReference type="eggNOG" id="ENOG502TKFZ">
    <property type="taxonomic scope" value="Eukaryota"/>
</dbReference>
<name>G0NKR4_CAEBE</name>
<accession>G0NKR4</accession>
<dbReference type="PANTHER" id="PTHR21503:SF8">
    <property type="entry name" value="F-BOX ASSOCIATED DOMAIN-CONTAINING PROTEIN-RELATED"/>
    <property type="match status" value="1"/>
</dbReference>
<evidence type="ECO:0008006" key="3">
    <source>
        <dbReference type="Google" id="ProtNLM"/>
    </source>
</evidence>